<name>A0A8S5RFT9_9VIRU</name>
<sequence>MNKILRDNAEPGKVPGKMDAEELHLFAIGYAFIDGRLREAEQAMLKFMLGFLTQYGRVSLGLTEEEELDDNNFPVTTTLYGKHDTPRIKLTDVYLTDDGQYLHADGIDTETGEKRDGFYIYREQYADIFRFIGHASDMNRPMYTNHKTAHQ</sequence>
<proteinExistence type="predicted"/>
<accession>A0A8S5RFT9</accession>
<reference evidence="1" key="1">
    <citation type="journal article" date="2021" name="Proc. Natl. Acad. Sci. U.S.A.">
        <title>A Catalog of Tens of Thousands of Viruses from Human Metagenomes Reveals Hidden Associations with Chronic Diseases.</title>
        <authorList>
            <person name="Tisza M.J."/>
            <person name="Buck C.B."/>
        </authorList>
    </citation>
    <scope>NUCLEOTIDE SEQUENCE</scope>
    <source>
        <strain evidence="1">Ct5rm7</strain>
    </source>
</reference>
<protein>
    <submittedName>
        <fullName evidence="1">Uncharacterized protein</fullName>
    </submittedName>
</protein>
<dbReference type="EMBL" id="BK059103">
    <property type="protein sequence ID" value="DAE30231.1"/>
    <property type="molecule type" value="Genomic_DNA"/>
</dbReference>
<evidence type="ECO:0000313" key="1">
    <source>
        <dbReference type="EMBL" id="DAE30231.1"/>
    </source>
</evidence>
<organism evidence="1">
    <name type="scientific">virus sp. ct5rm7</name>
    <dbReference type="NCBI Taxonomy" id="2827298"/>
    <lineage>
        <taxon>Viruses</taxon>
    </lineage>
</organism>